<evidence type="ECO:0000256" key="5">
    <source>
        <dbReference type="ARBA" id="ARBA00023136"/>
    </source>
</evidence>
<feature type="domain" description="PAS" evidence="7">
    <location>
        <begin position="457"/>
        <end position="488"/>
    </location>
</feature>
<dbReference type="NCBIfam" id="TIGR00229">
    <property type="entry name" value="sensory_box"/>
    <property type="match status" value="2"/>
</dbReference>
<dbReference type="Pfam" id="PF00990">
    <property type="entry name" value="GGDEF"/>
    <property type="match status" value="1"/>
</dbReference>
<keyword evidence="3" id="KW-0812">Transmembrane</keyword>
<evidence type="ECO:0000313" key="10">
    <source>
        <dbReference type="EMBL" id="BCO29352.1"/>
    </source>
</evidence>
<dbReference type="Gene3D" id="2.10.70.100">
    <property type="match status" value="1"/>
</dbReference>
<dbReference type="PROSITE" id="PS50113">
    <property type="entry name" value="PAC"/>
    <property type="match status" value="2"/>
</dbReference>
<dbReference type="CDD" id="cd00130">
    <property type="entry name" value="PAS"/>
    <property type="match status" value="2"/>
</dbReference>
<dbReference type="CDD" id="cd12914">
    <property type="entry name" value="PDC1_DGC_like"/>
    <property type="match status" value="1"/>
</dbReference>
<keyword evidence="11" id="KW-1185">Reference proteome</keyword>
<feature type="domain" description="PAC" evidence="8">
    <location>
        <begin position="515"/>
        <end position="567"/>
    </location>
</feature>
<dbReference type="PROSITE" id="PS50112">
    <property type="entry name" value="PAS"/>
    <property type="match status" value="2"/>
</dbReference>
<dbReference type="Pfam" id="PF02743">
    <property type="entry name" value="dCache_1"/>
    <property type="match status" value="1"/>
</dbReference>
<name>A0ABM7MSM6_9BURK</name>
<dbReference type="Pfam" id="PF13426">
    <property type="entry name" value="PAS_9"/>
    <property type="match status" value="1"/>
</dbReference>
<keyword evidence="2" id="KW-1003">Cell membrane</keyword>
<evidence type="ECO:0000256" key="2">
    <source>
        <dbReference type="ARBA" id="ARBA00022475"/>
    </source>
</evidence>
<dbReference type="InterPro" id="IPR000700">
    <property type="entry name" value="PAS-assoc_C"/>
</dbReference>
<proteinExistence type="predicted"/>
<dbReference type="InterPro" id="IPR035965">
    <property type="entry name" value="PAS-like_dom_sf"/>
</dbReference>
<evidence type="ECO:0000259" key="9">
    <source>
        <dbReference type="PROSITE" id="PS50887"/>
    </source>
</evidence>
<dbReference type="SMART" id="SM00086">
    <property type="entry name" value="PAC"/>
    <property type="match status" value="2"/>
</dbReference>
<keyword evidence="5" id="KW-0472">Membrane</keyword>
<feature type="domain" description="PAC" evidence="8">
    <location>
        <begin position="394"/>
        <end position="446"/>
    </location>
</feature>
<dbReference type="SUPFAM" id="SSF55073">
    <property type="entry name" value="Nucleotide cyclase"/>
    <property type="match status" value="1"/>
</dbReference>
<dbReference type="InterPro" id="IPR033479">
    <property type="entry name" value="dCache_1"/>
</dbReference>
<dbReference type="CDD" id="cd01949">
    <property type="entry name" value="GGDEF"/>
    <property type="match status" value="1"/>
</dbReference>
<dbReference type="SUPFAM" id="SSF55785">
    <property type="entry name" value="PYP-like sensor domain (PAS domain)"/>
    <property type="match status" value="2"/>
</dbReference>
<dbReference type="Pfam" id="PF08447">
    <property type="entry name" value="PAS_3"/>
    <property type="match status" value="1"/>
</dbReference>
<gene>
    <name evidence="10" type="ORF">MIZ03_4275</name>
</gene>
<feature type="domain" description="GGDEF" evidence="9">
    <location>
        <begin position="599"/>
        <end position="733"/>
    </location>
</feature>
<dbReference type="Gene3D" id="3.30.70.270">
    <property type="match status" value="1"/>
</dbReference>
<dbReference type="SMART" id="SM00267">
    <property type="entry name" value="GGDEF"/>
    <property type="match status" value="1"/>
</dbReference>
<dbReference type="InterPro" id="IPR000014">
    <property type="entry name" value="PAS"/>
</dbReference>
<evidence type="ECO:0000259" key="7">
    <source>
        <dbReference type="PROSITE" id="PS50112"/>
    </source>
</evidence>
<evidence type="ECO:0000256" key="1">
    <source>
        <dbReference type="ARBA" id="ARBA00004651"/>
    </source>
</evidence>
<comment type="subcellular location">
    <subcellularLocation>
        <location evidence="1">Cell membrane</location>
        <topology evidence="1">Multi-pass membrane protein</topology>
    </subcellularLocation>
</comment>
<dbReference type="PROSITE" id="PS50887">
    <property type="entry name" value="GGDEF"/>
    <property type="match status" value="1"/>
</dbReference>
<dbReference type="RefSeq" id="WP_223905326.1">
    <property type="nucleotide sequence ID" value="NZ_AP024238.1"/>
</dbReference>
<evidence type="ECO:0000256" key="3">
    <source>
        <dbReference type="ARBA" id="ARBA00022692"/>
    </source>
</evidence>
<feature type="region of interest" description="Disordered" evidence="6">
    <location>
        <begin position="738"/>
        <end position="764"/>
    </location>
</feature>
<dbReference type="EMBL" id="AP024238">
    <property type="protein sequence ID" value="BCO29352.1"/>
    <property type="molecule type" value="Genomic_DNA"/>
</dbReference>
<dbReference type="InterPro" id="IPR029787">
    <property type="entry name" value="Nucleotide_cyclase"/>
</dbReference>
<evidence type="ECO:0008006" key="12">
    <source>
        <dbReference type="Google" id="ProtNLM"/>
    </source>
</evidence>
<dbReference type="NCBIfam" id="TIGR00254">
    <property type="entry name" value="GGDEF"/>
    <property type="match status" value="1"/>
</dbReference>
<dbReference type="Gene3D" id="3.30.450.20">
    <property type="entry name" value="PAS domain"/>
    <property type="match status" value="3"/>
</dbReference>
<sequence length="764" mass="86106">MKHFVLRRRSWLLLTTTLLVVGVWLGLGLRHEYERIEREELARLDTQAKVVGDNLTRQLTAINQSLLSIQQAVPDWQAHSDGRGEALKTLGNMEAAMSSVRTFLVTDAQGKLTFSNRAELLGRDVFQRDYVQTPRKSLNPAQLYVSTPFKTVLNNYLINLTRVLLDEQGQFAGVLSAALDPVDFQILINSVRYGEDMQVALVHGDGQVFIQQPPSAQGPDPRQSAPSELLRLHFQSGRSVSHFAHVLPQSRMVVFHTVWPAELAMDKPLVVMLSRDHVALFGLWQGEVVKQSLAYLALVFLSVLALLVFEHQRAEKIVTAKRFKLATEASGVGIWEFDLVTRRYQWDDAMFALFGLDPKAASPRNDDWIKLLPPQDLQRMREATRATIQHNQPFGMTFQIHRPDGQLRFMRNRAALYSDDHGVPRRLIGATEDVTKRKQLEGELRVAAAAFESHESMLVTNAQVEILRVNHAFCVLFGYAPEEVVGKNPRLLKSGRHEVDYYAAMWSELVQHHRWQGEVWNTRKSGEEFPCWLCITAVRDDTGLVTNYVATHTDITLRKAAEDEVKRLAFFDPLTQLPNRRLLTDRLHQAMSKAKRDRGQLALIFVDLDKFKPINDRYSHAAGDQLLQAVAHRLRTCVRESDTVARLGGDEFVVLLNTIQHKQDATYVAEKIHVTLREPFHLPLGQSVQISSSAGVALYPEHGLDEATLSHHADVAMYAAKAGGRDRYVVYAPELDTPLAESSSTPAAQAQTTSRLDGVESKKP</sequence>
<dbReference type="InterPro" id="IPR052163">
    <property type="entry name" value="DGC-Regulatory_Protein"/>
</dbReference>
<dbReference type="PANTHER" id="PTHR46663:SF3">
    <property type="entry name" value="SLL0267 PROTEIN"/>
    <property type="match status" value="1"/>
</dbReference>
<dbReference type="InterPro" id="IPR043128">
    <property type="entry name" value="Rev_trsase/Diguanyl_cyclase"/>
</dbReference>
<dbReference type="InterPro" id="IPR000160">
    <property type="entry name" value="GGDEF_dom"/>
</dbReference>
<reference evidence="10 11" key="1">
    <citation type="journal article" date="2021" name="Microbiol. Spectr.">
        <title>A Single Bacterium Capable of Oxidation and Reduction of Iron at Circumneutral pH.</title>
        <authorList>
            <person name="Kato S."/>
            <person name="Ohkuma M."/>
        </authorList>
    </citation>
    <scope>NUCLEOTIDE SEQUENCE [LARGE SCALE GENOMIC DNA]</scope>
    <source>
        <strain evidence="10 11">MIZ03</strain>
    </source>
</reference>
<evidence type="ECO:0000256" key="4">
    <source>
        <dbReference type="ARBA" id="ARBA00022989"/>
    </source>
</evidence>
<keyword evidence="4" id="KW-1133">Transmembrane helix</keyword>
<dbReference type="InterPro" id="IPR001610">
    <property type="entry name" value="PAC"/>
</dbReference>
<evidence type="ECO:0000313" key="11">
    <source>
        <dbReference type="Proteomes" id="UP000824366"/>
    </source>
</evidence>
<feature type="compositionally biased region" description="Polar residues" evidence="6">
    <location>
        <begin position="740"/>
        <end position="755"/>
    </location>
</feature>
<organism evidence="10 11">
    <name type="scientific">Rhodoferax lithotrophicus</name>
    <dbReference type="NCBI Taxonomy" id="2798804"/>
    <lineage>
        <taxon>Bacteria</taxon>
        <taxon>Pseudomonadati</taxon>
        <taxon>Pseudomonadota</taxon>
        <taxon>Betaproteobacteria</taxon>
        <taxon>Burkholderiales</taxon>
        <taxon>Comamonadaceae</taxon>
        <taxon>Rhodoferax</taxon>
    </lineage>
</organism>
<dbReference type="SMART" id="SM00091">
    <property type="entry name" value="PAS"/>
    <property type="match status" value="2"/>
</dbReference>
<evidence type="ECO:0000259" key="8">
    <source>
        <dbReference type="PROSITE" id="PS50113"/>
    </source>
</evidence>
<protein>
    <recommendedName>
        <fullName evidence="12">Diguanylate cyclase with PAS/PAC sensor</fullName>
    </recommendedName>
</protein>
<dbReference type="PANTHER" id="PTHR46663">
    <property type="entry name" value="DIGUANYLATE CYCLASE DGCT-RELATED"/>
    <property type="match status" value="1"/>
</dbReference>
<accession>A0ABM7MSM6</accession>
<dbReference type="InterPro" id="IPR013655">
    <property type="entry name" value="PAS_fold_3"/>
</dbReference>
<evidence type="ECO:0000256" key="6">
    <source>
        <dbReference type="SAM" id="MobiDB-lite"/>
    </source>
</evidence>
<dbReference type="Proteomes" id="UP000824366">
    <property type="component" value="Chromosome"/>
</dbReference>
<feature type="domain" description="PAS" evidence="7">
    <location>
        <begin position="319"/>
        <end position="391"/>
    </location>
</feature>